<dbReference type="AlphaFoldDB" id="A0A2N1NN72"/>
<dbReference type="VEuPathDB" id="FungiDB:RhiirA1_476357"/>
<feature type="region of interest" description="Disordered" evidence="1">
    <location>
        <begin position="1"/>
        <end position="47"/>
    </location>
</feature>
<gene>
    <name evidence="2" type="ORF">RhiirC2_863324</name>
</gene>
<feature type="compositionally biased region" description="Basic and acidic residues" evidence="1">
    <location>
        <begin position="32"/>
        <end position="43"/>
    </location>
</feature>
<reference evidence="2 3" key="1">
    <citation type="submission" date="2016-04" db="EMBL/GenBank/DDBJ databases">
        <title>Genome analyses suggest a sexual origin of heterokaryosis in a supposedly ancient asexual fungus.</title>
        <authorList>
            <person name="Ropars J."/>
            <person name="Sedzielewska K."/>
            <person name="Noel J."/>
            <person name="Charron P."/>
            <person name="Farinelli L."/>
            <person name="Marton T."/>
            <person name="Kruger M."/>
            <person name="Pelin A."/>
            <person name="Brachmann A."/>
            <person name="Corradi N."/>
        </authorList>
    </citation>
    <scope>NUCLEOTIDE SEQUENCE [LARGE SCALE GENOMIC DNA]</scope>
    <source>
        <strain evidence="2 3">C2</strain>
    </source>
</reference>
<organism evidence="2 3">
    <name type="scientific">Rhizophagus irregularis</name>
    <dbReference type="NCBI Taxonomy" id="588596"/>
    <lineage>
        <taxon>Eukaryota</taxon>
        <taxon>Fungi</taxon>
        <taxon>Fungi incertae sedis</taxon>
        <taxon>Mucoromycota</taxon>
        <taxon>Glomeromycotina</taxon>
        <taxon>Glomeromycetes</taxon>
        <taxon>Glomerales</taxon>
        <taxon>Glomeraceae</taxon>
        <taxon>Rhizophagus</taxon>
    </lineage>
</organism>
<proteinExistence type="predicted"/>
<evidence type="ECO:0000256" key="1">
    <source>
        <dbReference type="SAM" id="MobiDB-lite"/>
    </source>
</evidence>
<feature type="compositionally biased region" description="Low complexity" evidence="1">
    <location>
        <begin position="15"/>
        <end position="28"/>
    </location>
</feature>
<reference evidence="2 3" key="2">
    <citation type="submission" date="2017-10" db="EMBL/GenBank/DDBJ databases">
        <title>Extensive intraspecific genome diversity in a model arbuscular mycorrhizal fungus.</title>
        <authorList>
            <person name="Chen E.C.H."/>
            <person name="Morin E."/>
            <person name="Baudet D."/>
            <person name="Noel J."/>
            <person name="Ndikumana S."/>
            <person name="Charron P."/>
            <person name="St-Onge C."/>
            <person name="Giorgi J."/>
            <person name="Grigoriev I.V."/>
            <person name="Roux C."/>
            <person name="Martin F.M."/>
            <person name="Corradi N."/>
        </authorList>
    </citation>
    <scope>NUCLEOTIDE SEQUENCE [LARGE SCALE GENOMIC DNA]</scope>
    <source>
        <strain evidence="2 3">C2</strain>
    </source>
</reference>
<evidence type="ECO:0000313" key="2">
    <source>
        <dbReference type="EMBL" id="PKK75308.1"/>
    </source>
</evidence>
<dbReference type="EMBL" id="LLXL01000251">
    <property type="protein sequence ID" value="PKK75308.1"/>
    <property type="molecule type" value="Genomic_DNA"/>
</dbReference>
<protein>
    <submittedName>
        <fullName evidence="2">Uncharacterized protein</fullName>
    </submittedName>
</protein>
<feature type="compositionally biased region" description="Polar residues" evidence="1">
    <location>
        <begin position="1"/>
        <end position="14"/>
    </location>
</feature>
<accession>A0A2N1NN72</accession>
<name>A0A2N1NN72_9GLOM</name>
<dbReference type="VEuPathDB" id="FungiDB:RhiirFUN_000035"/>
<dbReference type="Proteomes" id="UP000233469">
    <property type="component" value="Unassembled WGS sequence"/>
</dbReference>
<sequence length="372" mass="42349">MSSSPSINNNTSLKTAETTSTSPSHTSSIVENAHEKISSKSHDQNAQLPSISTVDMIDNMDIEFTNDNDTSQPTDGSTSKNVNRLPIEEIPLIDIFSASHMATQTSFEGFIPRDSFPPKFTDKEILQNLNNIFVKDKEVIKVRSLNKMTFKFFMISVTSKDKLSQLINTSPPELKNISQSITTSNYSLGKKIKTYKKIKKPPQRIQNRNKNNQPIFIKPIYKQLMISMEDKAAVDYLLEQDWCLQIEDSIARILPSNPKHPIHAQRTSAFYKITGLPLNTNAKDLSPLVHHLKERTCTFTQTTRSSFFKNAFIYVHPDDIDKNNTKITGTKFKEYIIYIFPHTNTKKTCNACGSYTHEYKDCTITDFTLDKN</sequence>
<evidence type="ECO:0000313" key="3">
    <source>
        <dbReference type="Proteomes" id="UP000233469"/>
    </source>
</evidence>
<comment type="caution">
    <text evidence="2">The sequence shown here is derived from an EMBL/GenBank/DDBJ whole genome shotgun (WGS) entry which is preliminary data.</text>
</comment>